<dbReference type="HOGENOM" id="CLU_048530_0_0_9"/>
<dbReference type="Proteomes" id="UP000013097">
    <property type="component" value="Unassembled WGS sequence"/>
</dbReference>
<organism evidence="1 2">
    <name type="scientific">Clostridium thermobutyricum</name>
    <dbReference type="NCBI Taxonomy" id="29372"/>
    <lineage>
        <taxon>Bacteria</taxon>
        <taxon>Bacillati</taxon>
        <taxon>Bacillota</taxon>
        <taxon>Clostridia</taxon>
        <taxon>Eubacteriales</taxon>
        <taxon>Clostridiaceae</taxon>
        <taxon>Clostridium</taxon>
    </lineage>
</organism>
<gene>
    <name evidence="1" type="ORF">HMPREF1092_00239</name>
</gene>
<reference evidence="1 2" key="1">
    <citation type="submission" date="2013-01" db="EMBL/GenBank/DDBJ databases">
        <title>The Genome Sequence of Clostridium colicanis 209318.</title>
        <authorList>
            <consortium name="The Broad Institute Genome Sequencing Platform"/>
            <person name="Earl A."/>
            <person name="Ward D."/>
            <person name="Feldgarden M."/>
            <person name="Gevers D."/>
            <person name="Courvalin P."/>
            <person name="Lambert T."/>
            <person name="Walker B."/>
            <person name="Young S.K."/>
            <person name="Zeng Q."/>
            <person name="Gargeya S."/>
            <person name="Fitzgerald M."/>
            <person name="Haas B."/>
            <person name="Abouelleil A."/>
            <person name="Alvarado L."/>
            <person name="Arachchi H.M."/>
            <person name="Berlin A.M."/>
            <person name="Chapman S.B."/>
            <person name="Dewar J."/>
            <person name="Goldberg J."/>
            <person name="Griggs A."/>
            <person name="Gujja S."/>
            <person name="Hansen M."/>
            <person name="Howarth C."/>
            <person name="Imamovic A."/>
            <person name="Larimer J."/>
            <person name="McCowan C."/>
            <person name="Murphy C."/>
            <person name="Neiman D."/>
            <person name="Pearson M."/>
            <person name="Priest M."/>
            <person name="Roberts A."/>
            <person name="Saif S."/>
            <person name="Shea T."/>
            <person name="Sisk P."/>
            <person name="Sykes S."/>
            <person name="Wortman J."/>
            <person name="Nusbaum C."/>
            <person name="Birren B."/>
        </authorList>
    </citation>
    <scope>NUCLEOTIDE SEQUENCE [LARGE SCALE GENOMIC DNA]</scope>
    <source>
        <strain evidence="1 2">209318</strain>
    </source>
</reference>
<keyword evidence="2" id="KW-1185">Reference proteome</keyword>
<protein>
    <submittedName>
        <fullName evidence="1">Uncharacterized protein</fullName>
    </submittedName>
</protein>
<sequence>MTKEEIIKFIEKELIIYLKSGKLSINPYLKDLNFNIDNLEKLLKIHFLLDEEVLSYIKSLKINIKRLNTSIAKEEILTKGNIRGNILWHKSIIKRYNINPKDCSIFICKENFKNHIAKENIVLNELLKILYEIVTETSDLIYDNYDLDKEVLLKNINVYKKNIYLSKIEEKYITDKMINSVINSRNKFYSQSAKLLKRYKKILNLNKEEVENLFKRTFIDILNDWTLFELYWVVRIIKENTKNAKLYILDDKNTKVAEWRDNENIYTIYHNSTGSNEISFKVDLEEISDIENIVINKRREIINETNNIAKKIFPNIRERYSKVFNGRPDILIEIRNINDKKLNKVVIGEVKYTKDTNNIIQGIKELLEYIKFIKYKQNNKYEYFSELDIDLEVEGLLLSDNLILKITDS</sequence>
<accession>N9XTL9</accession>
<comment type="caution">
    <text evidence="1">The sequence shown here is derived from an EMBL/GenBank/DDBJ whole genome shotgun (WGS) entry which is preliminary data.</text>
</comment>
<dbReference type="PATRIC" id="fig|999411.4.peg.222"/>
<evidence type="ECO:0000313" key="1">
    <source>
        <dbReference type="EMBL" id="ENZ03053.1"/>
    </source>
</evidence>
<proteinExistence type="predicted"/>
<evidence type="ECO:0000313" key="2">
    <source>
        <dbReference type="Proteomes" id="UP000013097"/>
    </source>
</evidence>
<name>N9XTL9_9CLOT</name>
<dbReference type="eggNOG" id="ENOG5033CE3">
    <property type="taxonomic scope" value="Bacteria"/>
</dbReference>
<dbReference type="EMBL" id="AGYT01000007">
    <property type="protein sequence ID" value="ENZ03053.1"/>
    <property type="molecule type" value="Genomic_DNA"/>
</dbReference>
<dbReference type="AlphaFoldDB" id="N9XTL9"/>
<dbReference type="RefSeq" id="WP_002596743.1">
    <property type="nucleotide sequence ID" value="NZ_KB850956.1"/>
</dbReference>